<keyword evidence="3" id="KW-0645">Protease</keyword>
<evidence type="ECO:0000256" key="8">
    <source>
        <dbReference type="SAM" id="SignalP"/>
    </source>
</evidence>
<dbReference type="GO" id="GO:0004181">
    <property type="term" value="F:metallocarboxypeptidase activity"/>
    <property type="evidence" value="ECO:0007669"/>
    <property type="project" value="InterPro"/>
</dbReference>
<gene>
    <name evidence="10" type="ORF">HLUCCX10_02060</name>
</gene>
<dbReference type="SMART" id="SM00631">
    <property type="entry name" value="Zn_pept"/>
    <property type="match status" value="1"/>
</dbReference>
<dbReference type="AlphaFoldDB" id="A0A0N8KHF7"/>
<dbReference type="GO" id="GO:0005615">
    <property type="term" value="C:extracellular space"/>
    <property type="evidence" value="ECO:0007669"/>
    <property type="project" value="TreeGrafter"/>
</dbReference>
<dbReference type="PROSITE" id="PS00132">
    <property type="entry name" value="CARBOXYPEPT_ZN_1"/>
    <property type="match status" value="1"/>
</dbReference>
<dbReference type="Gene3D" id="3.40.630.10">
    <property type="entry name" value="Zn peptidases"/>
    <property type="match status" value="1"/>
</dbReference>
<dbReference type="SUPFAM" id="SSF52317">
    <property type="entry name" value="Class I glutamine amidotransferase-like"/>
    <property type="match status" value="1"/>
</dbReference>
<evidence type="ECO:0000256" key="4">
    <source>
        <dbReference type="ARBA" id="ARBA00022723"/>
    </source>
</evidence>
<feature type="domain" description="Peptidase M14" evidence="9">
    <location>
        <begin position="42"/>
        <end position="374"/>
    </location>
</feature>
<feature type="chain" id="PRO_5006027948" evidence="8">
    <location>
        <begin position="23"/>
        <end position="903"/>
    </location>
</feature>
<dbReference type="InterPro" id="IPR000834">
    <property type="entry name" value="Peptidase_M14"/>
</dbReference>
<evidence type="ECO:0000256" key="6">
    <source>
        <dbReference type="ARBA" id="ARBA00022833"/>
    </source>
</evidence>
<keyword evidence="6" id="KW-0862">Zinc</keyword>
<keyword evidence="4" id="KW-0479">Metal-binding</keyword>
<evidence type="ECO:0000256" key="5">
    <source>
        <dbReference type="ARBA" id="ARBA00022801"/>
    </source>
</evidence>
<dbReference type="SUPFAM" id="SSF53187">
    <property type="entry name" value="Zn-dependent exopeptidases"/>
    <property type="match status" value="1"/>
</dbReference>
<dbReference type="PANTHER" id="PTHR11705:SF143">
    <property type="entry name" value="SLL0236 PROTEIN"/>
    <property type="match status" value="1"/>
</dbReference>
<evidence type="ECO:0000313" key="10">
    <source>
        <dbReference type="EMBL" id="KPQ19610.1"/>
    </source>
</evidence>
<keyword evidence="5" id="KW-0378">Hydrolase</keyword>
<evidence type="ECO:0000256" key="2">
    <source>
        <dbReference type="ARBA" id="ARBA00005988"/>
    </source>
</evidence>
<comment type="cofactor">
    <cofactor evidence="1">
        <name>Zn(2+)</name>
        <dbReference type="ChEBI" id="CHEBI:29105"/>
    </cofactor>
</comment>
<keyword evidence="8" id="KW-0732">Signal</keyword>
<comment type="caution">
    <text evidence="10">The sequence shown here is derived from an EMBL/GenBank/DDBJ whole genome shotgun (WGS) entry which is preliminary data.</text>
</comment>
<dbReference type="InterPro" id="IPR057246">
    <property type="entry name" value="CARBOXYPEPT_ZN_1"/>
</dbReference>
<evidence type="ECO:0000256" key="3">
    <source>
        <dbReference type="ARBA" id="ARBA00022670"/>
    </source>
</evidence>
<dbReference type="STRING" id="1305737.GCA_000526355_00266"/>
<feature type="signal peptide" evidence="8">
    <location>
        <begin position="1"/>
        <end position="22"/>
    </location>
</feature>
<sequence>MTKHLFKLVLLVLLLPGIKLQAQQVPTPKSHFGFDIGDDYMLANYSQAEAYFKKVSDASDRVMLTSIGKTEFGRDQPMMIVTAPENFAELDRYKEISQKLARAEMTREEAEKLIKQGKPVVWIDGGLHANEVVGAHQLIQTLYELASGNDEETLKILDNVIILLVHANPDGMEIMSDWYMRKEDPTKRDQNIPVLYQKYVGHDNNRDFYMNNMSEATNISLQQYVEWIPQIIYNHHQSGPPGSVVAGPPYRDPFNHVFDPLIITSLDAVGAAMINRMHQEDKPGYTRLDGSVFSTWWNGGLRTTPYYHNQIGILTEIIGNPTPSQVPLVPERLIPNNGTPYPVTPRDWHFKTSIDYSVSLNYAILNHAVRHGDELLRNIYLMGRRSIEKGQKDTWTPYPKYAQAVEDAYEKARDEGKVQASRSWRSGLPGEFYKEVYQDQERKDPYGYILPVDQADFPTAIKFLNALIKSGIKVHKATQDFNVNGKSYPTGSYIVKTAQAFRPHVIDMFEPQDHPNDFLYPGGPPIRPYDAAGWTLAFQMGSEIDRIMEDFDGPFEAVPYGEIQTPPAKSLANGSGYLIDIRGNNAFMAVNDLLKAKVKVFRTTDTVDGLPAGSFYVGSAGKTILQKAAQEYGVYGKPSSKPRELKEISPARIGLYDYYGGSMPSGWVRWMLEQFHFDFKQVFPQEINTGSLNEKYDVLLFIGPGIPSVGSRGGGRSQPDASEIDEQYHHMLGNFTAQESVPAVREFIENGGQVITVGSATELAFHLNLPVKDALVEMNADGEERPLSGEKYYIPGSVLEMNVDNTQPINYGMGSTSYIMFNRSPVFKLTPEASNKGVKPIAWFGEEEPLRSGWAWGQSYLRNGVTAFEAGLGKGKFYAFGPEITFRAQSHGTFKMLFNGLYK</sequence>
<dbReference type="PATRIC" id="fig|1305737.6.peg.1069"/>
<evidence type="ECO:0000256" key="1">
    <source>
        <dbReference type="ARBA" id="ARBA00001947"/>
    </source>
</evidence>
<dbReference type="Proteomes" id="UP000050421">
    <property type="component" value="Unassembled WGS sequence"/>
</dbReference>
<dbReference type="eggNOG" id="COG2866">
    <property type="taxonomic scope" value="Bacteria"/>
</dbReference>
<keyword evidence="7" id="KW-0482">Metalloprotease</keyword>
<dbReference type="InterPro" id="IPR029062">
    <property type="entry name" value="Class_I_gatase-like"/>
</dbReference>
<dbReference type="EMBL" id="LJXT01000007">
    <property type="protein sequence ID" value="KPQ19610.1"/>
    <property type="molecule type" value="Genomic_DNA"/>
</dbReference>
<evidence type="ECO:0000259" key="9">
    <source>
        <dbReference type="SMART" id="SM00631"/>
    </source>
</evidence>
<evidence type="ECO:0000256" key="7">
    <source>
        <dbReference type="ARBA" id="ARBA00023049"/>
    </source>
</evidence>
<dbReference type="CDD" id="cd06240">
    <property type="entry name" value="M14-like"/>
    <property type="match status" value="1"/>
</dbReference>
<dbReference type="GO" id="GO:0006508">
    <property type="term" value="P:proteolysis"/>
    <property type="evidence" value="ECO:0007669"/>
    <property type="project" value="UniProtKB-KW"/>
</dbReference>
<accession>A0A0N8KHF7</accession>
<proteinExistence type="inferred from homology"/>
<reference evidence="10 11" key="1">
    <citation type="submission" date="2015-09" db="EMBL/GenBank/DDBJ databases">
        <title>Identification and resolution of microdiversity through metagenomic sequencing of parallel consortia.</title>
        <authorList>
            <person name="Nelson W.C."/>
            <person name="Romine M.F."/>
            <person name="Lindemann S.R."/>
        </authorList>
    </citation>
    <scope>NUCLEOTIDE SEQUENCE [LARGE SCALE GENOMIC DNA]</scope>
    <source>
        <strain evidence="10">HL-49</strain>
    </source>
</reference>
<dbReference type="PANTHER" id="PTHR11705">
    <property type="entry name" value="PROTEASE FAMILY M14 CARBOXYPEPTIDASE A,B"/>
    <property type="match status" value="1"/>
</dbReference>
<dbReference type="Pfam" id="PF00246">
    <property type="entry name" value="Peptidase_M14"/>
    <property type="match status" value="1"/>
</dbReference>
<organism evidence="10 11">
    <name type="scientific">Algoriphagus marincola HL-49</name>
    <dbReference type="NCBI Taxonomy" id="1305737"/>
    <lineage>
        <taxon>Bacteria</taxon>
        <taxon>Pseudomonadati</taxon>
        <taxon>Bacteroidota</taxon>
        <taxon>Cytophagia</taxon>
        <taxon>Cytophagales</taxon>
        <taxon>Cyclobacteriaceae</taxon>
        <taxon>Algoriphagus</taxon>
    </lineage>
</organism>
<dbReference type="GO" id="GO:0008270">
    <property type="term" value="F:zinc ion binding"/>
    <property type="evidence" value="ECO:0007669"/>
    <property type="project" value="InterPro"/>
</dbReference>
<name>A0A0N8KHF7_9BACT</name>
<protein>
    <submittedName>
        <fullName evidence="10">Zinc carboxypeptidase</fullName>
    </submittedName>
</protein>
<dbReference type="OrthoDB" id="9758209at2"/>
<evidence type="ECO:0000313" key="11">
    <source>
        <dbReference type="Proteomes" id="UP000050421"/>
    </source>
</evidence>
<comment type="similarity">
    <text evidence="2">Belongs to the peptidase M14 family.</text>
</comment>
<keyword evidence="10" id="KW-0121">Carboxypeptidase</keyword>